<proteinExistence type="predicted"/>
<accession>A0A3P7IH69</accession>
<sequence length="180" mass="20788">MEEYNKIFKEQLERGIIEQVPKMDLPKHSHYLLHHGVIKQSSENLEIRCVFDGSAKLKGSSNINEILYRGPVLLSNLMGILIRCHFPMILITSDYVDNVFHAVTSIEEVMTYYSDSRELFIQAGMNLRTYVSNSPELNDFFITKEKCQITAVQKLLGIHWDISTDELFINIHQTPPEDIT</sequence>
<dbReference type="OrthoDB" id="429521at2759"/>
<protein>
    <submittedName>
        <fullName evidence="1">Uncharacterized protein</fullName>
    </submittedName>
</protein>
<dbReference type="PANTHER" id="PTHR47331:SF1">
    <property type="entry name" value="GAG-LIKE PROTEIN"/>
    <property type="match status" value="1"/>
</dbReference>
<keyword evidence="2" id="KW-1185">Reference proteome</keyword>
<evidence type="ECO:0000313" key="1">
    <source>
        <dbReference type="EMBL" id="VDM66119.1"/>
    </source>
</evidence>
<dbReference type="EMBL" id="UYYB01002080">
    <property type="protein sequence ID" value="VDM66119.1"/>
    <property type="molecule type" value="Genomic_DNA"/>
</dbReference>
<name>A0A3P7IH69_STRVU</name>
<dbReference type="PANTHER" id="PTHR47331">
    <property type="entry name" value="PHD-TYPE DOMAIN-CONTAINING PROTEIN"/>
    <property type="match status" value="1"/>
</dbReference>
<organism evidence="1 2">
    <name type="scientific">Strongylus vulgaris</name>
    <name type="common">Blood worm</name>
    <dbReference type="NCBI Taxonomy" id="40348"/>
    <lineage>
        <taxon>Eukaryota</taxon>
        <taxon>Metazoa</taxon>
        <taxon>Ecdysozoa</taxon>
        <taxon>Nematoda</taxon>
        <taxon>Chromadorea</taxon>
        <taxon>Rhabditida</taxon>
        <taxon>Rhabditina</taxon>
        <taxon>Rhabditomorpha</taxon>
        <taxon>Strongyloidea</taxon>
        <taxon>Strongylidae</taxon>
        <taxon>Strongylus</taxon>
    </lineage>
</organism>
<gene>
    <name evidence="1" type="ORF">SVUK_LOCUS1117</name>
</gene>
<dbReference type="Proteomes" id="UP000270094">
    <property type="component" value="Unassembled WGS sequence"/>
</dbReference>
<dbReference type="AlphaFoldDB" id="A0A3P7IH69"/>
<reference evidence="1 2" key="1">
    <citation type="submission" date="2018-11" db="EMBL/GenBank/DDBJ databases">
        <authorList>
            <consortium name="Pathogen Informatics"/>
        </authorList>
    </citation>
    <scope>NUCLEOTIDE SEQUENCE [LARGE SCALE GENOMIC DNA]</scope>
</reference>
<evidence type="ECO:0000313" key="2">
    <source>
        <dbReference type="Proteomes" id="UP000270094"/>
    </source>
</evidence>